<dbReference type="Proteomes" id="UP000295341">
    <property type="component" value="Unassembled WGS sequence"/>
</dbReference>
<keyword evidence="2" id="KW-1185">Reference proteome</keyword>
<organism evidence="1 2">
    <name type="scientific">Panacagrimonas perspica</name>
    <dbReference type="NCBI Taxonomy" id="381431"/>
    <lineage>
        <taxon>Bacteria</taxon>
        <taxon>Pseudomonadati</taxon>
        <taxon>Pseudomonadota</taxon>
        <taxon>Gammaproteobacteria</taxon>
        <taxon>Nevskiales</taxon>
        <taxon>Nevskiaceae</taxon>
        <taxon>Panacagrimonas</taxon>
    </lineage>
</organism>
<sequence length="440" mass="48921">MSRLARKAEILKLARVLGVGEADLAYLHGSDAESIRSFREQASARLFDADEARLKRVAAASKLLPIPLIALIAEHVFGDVLCARVAGLIAPDRAADLAQRLRVGFLADVTLEIDPRHVREVIKRIPVARIVEVGLELARRGEFVTLARFVDYVSSDAIKAVMEKLTDNAALLHIAFFVEDKTRLNELVGFLPETRLREIIFLAADESQDLWAEALALMNYVSPEWRKRLGELAATLDDGIVSSMARSAQAQNLWSAVLPIVGVMSSAHQQRLLKLPILGDETVLDSIVKTVDVDHLWNELIPLVPMMQPEQQRRLANLPRLRESRVLEAVLKATDVNGLWNQLLPLVGLMDEDAQQKLALAAEKLSDGAFGRVFDAVQVGRTWAPLLVLLLRMREDVRARIAPLVQKLSPESARFIAQEAGRLGVLDRLESLWDSLARLR</sequence>
<name>A0A4R7P3X4_9GAMM</name>
<reference evidence="1 2" key="1">
    <citation type="submission" date="2019-03" db="EMBL/GenBank/DDBJ databases">
        <title>Genomic Encyclopedia of Type Strains, Phase IV (KMG-IV): sequencing the most valuable type-strain genomes for metagenomic binning, comparative biology and taxonomic classification.</title>
        <authorList>
            <person name="Goeker M."/>
        </authorList>
    </citation>
    <scope>NUCLEOTIDE SEQUENCE [LARGE SCALE GENOMIC DNA]</scope>
    <source>
        <strain evidence="1 2">DSM 26377</strain>
    </source>
</reference>
<comment type="caution">
    <text evidence="1">The sequence shown here is derived from an EMBL/GenBank/DDBJ whole genome shotgun (WGS) entry which is preliminary data.</text>
</comment>
<dbReference type="RefSeq" id="WP_133882010.1">
    <property type="nucleotide sequence ID" value="NZ_SOBT01000009.1"/>
</dbReference>
<accession>A0A4R7P3X4</accession>
<dbReference type="EMBL" id="SOBT01000009">
    <property type="protein sequence ID" value="TDU28464.1"/>
    <property type="molecule type" value="Genomic_DNA"/>
</dbReference>
<evidence type="ECO:0000313" key="1">
    <source>
        <dbReference type="EMBL" id="TDU28464.1"/>
    </source>
</evidence>
<dbReference type="AlphaFoldDB" id="A0A4R7P3X4"/>
<proteinExistence type="predicted"/>
<gene>
    <name evidence="1" type="ORF">DFR24_2836</name>
</gene>
<evidence type="ECO:0000313" key="2">
    <source>
        <dbReference type="Proteomes" id="UP000295341"/>
    </source>
</evidence>
<protein>
    <submittedName>
        <fullName evidence="1">Uncharacterized protein</fullName>
    </submittedName>
</protein>
<dbReference type="OrthoDB" id="6073936at2"/>